<dbReference type="InterPro" id="IPR008775">
    <property type="entry name" value="Phytyl_CoA_dOase-like"/>
</dbReference>
<comment type="caution">
    <text evidence="1">The sequence shown here is derived from an EMBL/GenBank/DDBJ whole genome shotgun (WGS) entry which is preliminary data.</text>
</comment>
<keyword evidence="1" id="KW-0560">Oxidoreductase</keyword>
<dbReference type="RefSeq" id="WP_379819651.1">
    <property type="nucleotide sequence ID" value="NZ_JBHUMD010000005.1"/>
</dbReference>
<accession>A0ABW5NSF7</accession>
<keyword evidence="1" id="KW-0223">Dioxygenase</keyword>
<proteinExistence type="predicted"/>
<dbReference type="GO" id="GO:0051213">
    <property type="term" value="F:dioxygenase activity"/>
    <property type="evidence" value="ECO:0007669"/>
    <property type="project" value="UniProtKB-KW"/>
</dbReference>
<name>A0ABW5NSF7_9FLAO</name>
<dbReference type="EMBL" id="JBHUMD010000005">
    <property type="protein sequence ID" value="MFD2601004.1"/>
    <property type="molecule type" value="Genomic_DNA"/>
</dbReference>
<dbReference type="Gene3D" id="2.60.120.620">
    <property type="entry name" value="q2cbj1_9rhob like domain"/>
    <property type="match status" value="1"/>
</dbReference>
<evidence type="ECO:0000313" key="1">
    <source>
        <dbReference type="EMBL" id="MFD2601004.1"/>
    </source>
</evidence>
<organism evidence="1 2">
    <name type="scientific">Flavobacterium suzhouense</name>
    <dbReference type="NCBI Taxonomy" id="1529638"/>
    <lineage>
        <taxon>Bacteria</taxon>
        <taxon>Pseudomonadati</taxon>
        <taxon>Bacteroidota</taxon>
        <taxon>Flavobacteriia</taxon>
        <taxon>Flavobacteriales</taxon>
        <taxon>Flavobacteriaceae</taxon>
        <taxon>Flavobacterium</taxon>
    </lineage>
</organism>
<sequence>MPYDILEKLWEKSKNPSVKNDGESWNEQMEALYGLGISMENTLQYLYFEKPDLQTFKTWLAQRKKDNITKEKDIEDVLTKEDLKFWENNGYIIVKNVISGEDCLATQQAIWDFLDASPDDETSWYKTHEQKKGLMLNFSDHETLNKNRQSLRIRKAYEQLYKSDAIHKVIDKVSFNPPETNSYHFMGSNLHWDVSLKTPVPFAMQGLLYLTDCGPDDGAFHCVPGFHNKLESWLEQLSPHENPRDKALRMLSPVPVTASAGDFIVWDNRLPHCATANHGKLPRMVQYLTYLPNNYKAAKEWL</sequence>
<dbReference type="Pfam" id="PF05721">
    <property type="entry name" value="PhyH"/>
    <property type="match status" value="1"/>
</dbReference>
<dbReference type="PANTHER" id="PTHR31630">
    <property type="entry name" value="PHYTANOYL-COA DIOXYGENASE-RELATED-RELATED"/>
    <property type="match status" value="1"/>
</dbReference>
<reference evidence="2" key="1">
    <citation type="journal article" date="2019" name="Int. J. Syst. Evol. Microbiol.">
        <title>The Global Catalogue of Microorganisms (GCM) 10K type strain sequencing project: providing services to taxonomists for standard genome sequencing and annotation.</title>
        <authorList>
            <consortium name="The Broad Institute Genomics Platform"/>
            <consortium name="The Broad Institute Genome Sequencing Center for Infectious Disease"/>
            <person name="Wu L."/>
            <person name="Ma J."/>
        </authorList>
    </citation>
    <scope>NUCLEOTIDE SEQUENCE [LARGE SCALE GENOMIC DNA]</scope>
    <source>
        <strain evidence="2">KCTC 42107</strain>
    </source>
</reference>
<dbReference type="PANTHER" id="PTHR31630:SF6">
    <property type="entry name" value="PHYTANOYL-COA DIOXYGENASE-RELATED"/>
    <property type="match status" value="1"/>
</dbReference>
<protein>
    <submittedName>
        <fullName evidence="1">Phytanoyl-CoA dioxygenase family protein</fullName>
    </submittedName>
</protein>
<keyword evidence="2" id="KW-1185">Reference proteome</keyword>
<gene>
    <name evidence="1" type="ORF">ACFSR3_02960</name>
</gene>
<dbReference type="Proteomes" id="UP001597480">
    <property type="component" value="Unassembled WGS sequence"/>
</dbReference>
<dbReference type="SUPFAM" id="SSF51197">
    <property type="entry name" value="Clavaminate synthase-like"/>
    <property type="match status" value="1"/>
</dbReference>
<evidence type="ECO:0000313" key="2">
    <source>
        <dbReference type="Proteomes" id="UP001597480"/>
    </source>
</evidence>